<evidence type="ECO:0000313" key="1">
    <source>
        <dbReference type="EMBL" id="HAE3746001.1"/>
    </source>
</evidence>
<dbReference type="AlphaFoldDB" id="A0A3V8KWG3"/>
<sequence length="372" mass="42809">MKDNWPFCGRTVFLSGGPIATIEPLSDEVLIWPKTKDGKITQIKIDQYGKLFYAVNKINLNIIGVEFTSNESEYIGESPREFRGYVNQKNIWSNWDAIQTWGGIALSSFHNKNGISYDLSNRIRFQLNTINNRLKNLAVSYQQQLNALVLKESFKSGQRFQDGYTDLVYQEFHSFLFDSGILRDNLCEYVYNFSNGGISKQQGKEITTAGGLLRFLNSKKDHSEIETYLKKEMSIGGWLFELGNYRDLVMHSAPINIASHNLYAIHEPIAMPEGKELPAVRFPLPANPEKLYSERCKKSDFSKYIENFKEISRISLQDRGKYDCLEYAHKAFGLLTNLSLEVAKQSPFKPMRHRFIRTEQGLVSIPEYEEKT</sequence>
<protein>
    <submittedName>
        <fullName evidence="1">Uncharacterized protein</fullName>
    </submittedName>
</protein>
<reference evidence="1" key="1">
    <citation type="journal article" date="2018" name="Genome Biol.">
        <title>SKESA: strategic k-mer extension for scrupulous assemblies.</title>
        <authorList>
            <person name="Souvorov A."/>
            <person name="Agarwala R."/>
            <person name="Lipman D.J."/>
        </authorList>
    </citation>
    <scope>NUCLEOTIDE SEQUENCE</scope>
    <source>
        <strain evidence="1">13-1325</strain>
    </source>
</reference>
<dbReference type="EMBL" id="DAARSK010000002">
    <property type="protein sequence ID" value="HAE3746001.1"/>
    <property type="molecule type" value="Genomic_DNA"/>
</dbReference>
<proteinExistence type="predicted"/>
<comment type="caution">
    <text evidence="1">The sequence shown here is derived from an EMBL/GenBank/DDBJ whole genome shotgun (WGS) entry which is preliminary data.</text>
</comment>
<gene>
    <name evidence="1" type="ORF">G4A15_000364</name>
</gene>
<organism evidence="1">
    <name type="scientific">Salmonella oranienberg</name>
    <dbReference type="NCBI Taxonomy" id="28147"/>
    <lineage>
        <taxon>Bacteria</taxon>
        <taxon>Pseudomonadati</taxon>
        <taxon>Pseudomonadota</taxon>
        <taxon>Gammaproteobacteria</taxon>
        <taxon>Enterobacterales</taxon>
        <taxon>Enterobacteriaceae</taxon>
        <taxon>Salmonella</taxon>
    </lineage>
</organism>
<name>A0A3V8KWG3_SALON</name>
<accession>A0A3V8KWG3</accession>
<reference evidence="1" key="2">
    <citation type="submission" date="2018-07" db="EMBL/GenBank/DDBJ databases">
        <authorList>
            <consortium name="NCBI Pathogen Detection Project"/>
        </authorList>
    </citation>
    <scope>NUCLEOTIDE SEQUENCE</scope>
    <source>
        <strain evidence="1">13-1325</strain>
    </source>
</reference>